<dbReference type="PRINTS" id="PR00465">
    <property type="entry name" value="EP450IV"/>
</dbReference>
<keyword evidence="5" id="KW-0349">Heme</keyword>
<dbReference type="Proteomes" id="UP000789342">
    <property type="component" value="Unassembled WGS sequence"/>
</dbReference>
<dbReference type="EMBL" id="CAJVPV010007432">
    <property type="protein sequence ID" value="CAG8618806.1"/>
    <property type="molecule type" value="Genomic_DNA"/>
</dbReference>
<dbReference type="OrthoDB" id="1470350at2759"/>
<evidence type="ECO:0000256" key="4">
    <source>
        <dbReference type="ARBA" id="ARBA00023004"/>
    </source>
</evidence>
<dbReference type="PANTHER" id="PTHR24291:SF175">
    <property type="entry name" value="CYTOCHROME P450"/>
    <property type="match status" value="1"/>
</dbReference>
<keyword evidence="4 5" id="KW-0408">Iron</keyword>
<sequence>MIISLVVIAIVGYYTYKWILYPLYISPLCKIPGPPPDHFLLGNFVKIFKEEVGHPQIKWTIDYGGVLCYRSLFNRPRVFITDPKALQHVLSTNVYDYPKPKMAFVSSVVGNGILMAEGEVHRRQRKMMNPIFSYSNVKEMIPSFAKVAHTLKDIWIEKLNNREDIIDIVPYLSQATLDVIGIVGFNYQFNSLTTTNELATAYEMVFHPKNRENLIIRILSNNFPMFEKLPIKSNIQKKEALKIIHNVSENLVRERLEEAKRGELQGTDLLTMLVKINEQAEEKMSFDELKNQIMTFLAAGHETTSVATGWALYYLSKDQESQSLLREELMEEFPDKNFVPTFDQINDLEYLNAVVKETLRIVPPVPIVVRKPKKDDVINGYVIPKGTPVFISPNTVHRLPSIWGQDADDFKPSRWLIDSSFVITAPDTSMGSFSDSNLVDDKPVTNYTWMPFITGTRNCIGGKLALNEMKVLLAVLIRNFRFREIEGFEVKRKMSITLRPDPTIKLWVEEMEN</sequence>
<evidence type="ECO:0000256" key="2">
    <source>
        <dbReference type="ARBA" id="ARBA00010617"/>
    </source>
</evidence>
<comment type="similarity">
    <text evidence="2">Belongs to the cytochrome P450 family.</text>
</comment>
<dbReference type="InterPro" id="IPR001128">
    <property type="entry name" value="Cyt_P450"/>
</dbReference>
<dbReference type="PRINTS" id="PR00385">
    <property type="entry name" value="P450"/>
</dbReference>
<keyword evidence="3 5" id="KW-0479">Metal-binding</keyword>
<comment type="caution">
    <text evidence="6">The sequence shown here is derived from an EMBL/GenBank/DDBJ whole genome shotgun (WGS) entry which is preliminary data.</text>
</comment>
<dbReference type="GO" id="GO:0016705">
    <property type="term" value="F:oxidoreductase activity, acting on paired donors, with incorporation or reduction of molecular oxygen"/>
    <property type="evidence" value="ECO:0007669"/>
    <property type="project" value="InterPro"/>
</dbReference>
<evidence type="ECO:0000256" key="1">
    <source>
        <dbReference type="ARBA" id="ARBA00001971"/>
    </source>
</evidence>
<dbReference type="GO" id="GO:0004497">
    <property type="term" value="F:monooxygenase activity"/>
    <property type="evidence" value="ECO:0007669"/>
    <property type="project" value="InterPro"/>
</dbReference>
<evidence type="ECO:0000256" key="5">
    <source>
        <dbReference type="PIRSR" id="PIRSR602403-1"/>
    </source>
</evidence>
<dbReference type="PANTHER" id="PTHR24291">
    <property type="entry name" value="CYTOCHROME P450 FAMILY 4"/>
    <property type="match status" value="1"/>
</dbReference>
<gene>
    <name evidence="6" type="ORF">AMORRO_LOCUS8567</name>
</gene>
<reference evidence="6" key="1">
    <citation type="submission" date="2021-06" db="EMBL/GenBank/DDBJ databases">
        <authorList>
            <person name="Kallberg Y."/>
            <person name="Tangrot J."/>
            <person name="Rosling A."/>
        </authorList>
    </citation>
    <scope>NUCLEOTIDE SEQUENCE</scope>
    <source>
        <strain evidence="6">CL551</strain>
    </source>
</reference>
<dbReference type="CDD" id="cd11069">
    <property type="entry name" value="CYP_FUM15-like"/>
    <property type="match status" value="1"/>
</dbReference>
<proteinExistence type="inferred from homology"/>
<dbReference type="InterPro" id="IPR036396">
    <property type="entry name" value="Cyt_P450_sf"/>
</dbReference>
<dbReference type="InterPro" id="IPR002403">
    <property type="entry name" value="Cyt_P450_E_grp-IV"/>
</dbReference>
<dbReference type="InterPro" id="IPR050196">
    <property type="entry name" value="Cytochrome_P450_Monoox"/>
</dbReference>
<dbReference type="SUPFAM" id="SSF48264">
    <property type="entry name" value="Cytochrome P450"/>
    <property type="match status" value="1"/>
</dbReference>
<comment type="cofactor">
    <cofactor evidence="1 5">
        <name>heme</name>
        <dbReference type="ChEBI" id="CHEBI:30413"/>
    </cofactor>
</comment>
<organism evidence="6 7">
    <name type="scientific">Acaulospora morrowiae</name>
    <dbReference type="NCBI Taxonomy" id="94023"/>
    <lineage>
        <taxon>Eukaryota</taxon>
        <taxon>Fungi</taxon>
        <taxon>Fungi incertae sedis</taxon>
        <taxon>Mucoromycota</taxon>
        <taxon>Glomeromycotina</taxon>
        <taxon>Glomeromycetes</taxon>
        <taxon>Diversisporales</taxon>
        <taxon>Acaulosporaceae</taxon>
        <taxon>Acaulospora</taxon>
    </lineage>
</organism>
<dbReference type="GO" id="GO:0020037">
    <property type="term" value="F:heme binding"/>
    <property type="evidence" value="ECO:0007669"/>
    <property type="project" value="InterPro"/>
</dbReference>
<evidence type="ECO:0000313" key="6">
    <source>
        <dbReference type="EMBL" id="CAG8618806.1"/>
    </source>
</evidence>
<evidence type="ECO:0000256" key="3">
    <source>
        <dbReference type="ARBA" id="ARBA00022723"/>
    </source>
</evidence>
<evidence type="ECO:0000313" key="7">
    <source>
        <dbReference type="Proteomes" id="UP000789342"/>
    </source>
</evidence>
<dbReference type="GO" id="GO:0005506">
    <property type="term" value="F:iron ion binding"/>
    <property type="evidence" value="ECO:0007669"/>
    <property type="project" value="InterPro"/>
</dbReference>
<dbReference type="AlphaFoldDB" id="A0A9N9CYL5"/>
<keyword evidence="7" id="KW-1185">Reference proteome</keyword>
<dbReference type="Pfam" id="PF00067">
    <property type="entry name" value="p450"/>
    <property type="match status" value="1"/>
</dbReference>
<name>A0A9N9CYL5_9GLOM</name>
<protein>
    <submittedName>
        <fullName evidence="6">394_t:CDS:1</fullName>
    </submittedName>
</protein>
<accession>A0A9N9CYL5</accession>
<feature type="binding site" description="axial binding residue" evidence="5">
    <location>
        <position position="459"/>
    </location>
    <ligand>
        <name>heme</name>
        <dbReference type="ChEBI" id="CHEBI:30413"/>
    </ligand>
    <ligandPart>
        <name>Fe</name>
        <dbReference type="ChEBI" id="CHEBI:18248"/>
    </ligandPart>
</feature>
<dbReference type="Gene3D" id="1.10.630.10">
    <property type="entry name" value="Cytochrome P450"/>
    <property type="match status" value="1"/>
</dbReference>